<dbReference type="InterPro" id="IPR008979">
    <property type="entry name" value="Galactose-bd-like_sf"/>
</dbReference>
<reference evidence="5 6" key="1">
    <citation type="submission" date="2017-04" db="EMBL/GenBank/DDBJ databases">
        <authorList>
            <person name="Afonso C.L."/>
            <person name="Miller P.J."/>
            <person name="Scott M.A."/>
            <person name="Spackman E."/>
            <person name="Goraichik I."/>
            <person name="Dimitrov K.M."/>
            <person name="Suarez D.L."/>
            <person name="Swayne D.E."/>
        </authorList>
    </citation>
    <scope>NUCLEOTIDE SEQUENCE [LARGE SCALE GENOMIC DNA]</scope>
    <source>
        <strain evidence="5 6">DSM 43828</strain>
    </source>
</reference>
<gene>
    <name evidence="5" type="ORF">SAMN05661093_05901</name>
</gene>
<organism evidence="5 6">
    <name type="scientific">Kibdelosporangium aridum</name>
    <dbReference type="NCBI Taxonomy" id="2030"/>
    <lineage>
        <taxon>Bacteria</taxon>
        <taxon>Bacillati</taxon>
        <taxon>Actinomycetota</taxon>
        <taxon>Actinomycetes</taxon>
        <taxon>Pseudonocardiales</taxon>
        <taxon>Pseudonocardiaceae</taxon>
        <taxon>Kibdelosporangium</taxon>
    </lineage>
</organism>
<dbReference type="InterPro" id="IPR029010">
    <property type="entry name" value="ThuA-like"/>
</dbReference>
<dbReference type="SMART" id="SM00089">
    <property type="entry name" value="PKD"/>
    <property type="match status" value="1"/>
</dbReference>
<dbReference type="InterPro" id="IPR013783">
    <property type="entry name" value="Ig-like_fold"/>
</dbReference>
<dbReference type="InterPro" id="IPR005084">
    <property type="entry name" value="CBM6"/>
</dbReference>
<dbReference type="SUPFAM" id="SSF49785">
    <property type="entry name" value="Galactose-binding domain-like"/>
    <property type="match status" value="1"/>
</dbReference>
<dbReference type="SMART" id="SM00606">
    <property type="entry name" value="CBD_IV"/>
    <property type="match status" value="1"/>
</dbReference>
<dbReference type="Pfam" id="PF06439">
    <property type="entry name" value="3keto-disac_hyd"/>
    <property type="match status" value="1"/>
</dbReference>
<evidence type="ECO:0000313" key="5">
    <source>
        <dbReference type="EMBL" id="SMD18792.1"/>
    </source>
</evidence>
<dbReference type="InterPro" id="IPR054470">
    <property type="entry name" value="FIMAH_dom"/>
</dbReference>
<dbReference type="PROSITE" id="PS51175">
    <property type="entry name" value="CBM6"/>
    <property type="match status" value="1"/>
</dbReference>
<dbReference type="Gene3D" id="2.60.120.560">
    <property type="entry name" value="Exo-inulinase, domain 1"/>
    <property type="match status" value="1"/>
</dbReference>
<keyword evidence="1 2" id="KW-0732">Signal</keyword>
<dbReference type="CDD" id="cd00146">
    <property type="entry name" value="PKD"/>
    <property type="match status" value="1"/>
</dbReference>
<dbReference type="PANTHER" id="PTHR40469">
    <property type="entry name" value="SECRETED GLYCOSYL HYDROLASE"/>
    <property type="match status" value="1"/>
</dbReference>
<dbReference type="PANTHER" id="PTHR40469:SF2">
    <property type="entry name" value="GALACTOSE-BINDING DOMAIN-LIKE SUPERFAMILY PROTEIN"/>
    <property type="match status" value="1"/>
</dbReference>
<evidence type="ECO:0000259" key="4">
    <source>
        <dbReference type="PROSITE" id="PS51175"/>
    </source>
</evidence>
<dbReference type="GO" id="GO:0005975">
    <property type="term" value="P:carbohydrate metabolic process"/>
    <property type="evidence" value="ECO:0007669"/>
    <property type="project" value="UniProtKB-ARBA"/>
</dbReference>
<protein>
    <submittedName>
        <fullName evidence="5">Glucose/arabinose dehydrogenase, beta-propeller fold</fullName>
    </submittedName>
</protein>
<dbReference type="Pfam" id="PF07995">
    <property type="entry name" value="GSDH"/>
    <property type="match status" value="1"/>
</dbReference>
<dbReference type="Pfam" id="PF06283">
    <property type="entry name" value="ThuA"/>
    <property type="match status" value="1"/>
</dbReference>
<dbReference type="SUPFAM" id="SSF50952">
    <property type="entry name" value="Soluble quinoprotein glucose dehydrogenase"/>
    <property type="match status" value="1"/>
</dbReference>
<dbReference type="Gene3D" id="3.30.1920.20">
    <property type="match status" value="1"/>
</dbReference>
<accession>A0A1W2FAM5</accession>
<dbReference type="SUPFAM" id="SSF52317">
    <property type="entry name" value="Class I glutamine amidotransferase-like"/>
    <property type="match status" value="1"/>
</dbReference>
<feature type="domain" description="CBM6" evidence="4">
    <location>
        <begin position="933"/>
        <end position="1059"/>
    </location>
</feature>
<dbReference type="InterPro" id="IPR000601">
    <property type="entry name" value="PKD_dom"/>
</dbReference>
<name>A0A1W2FAM5_KIBAR</name>
<evidence type="ECO:0000259" key="3">
    <source>
        <dbReference type="PROSITE" id="PS50093"/>
    </source>
</evidence>
<evidence type="ECO:0000256" key="2">
    <source>
        <dbReference type="SAM" id="SignalP"/>
    </source>
</evidence>
<keyword evidence="6" id="KW-1185">Reference proteome</keyword>
<dbReference type="PROSITE" id="PS50093">
    <property type="entry name" value="PKD"/>
    <property type="match status" value="1"/>
</dbReference>
<feature type="signal peptide" evidence="2">
    <location>
        <begin position="1"/>
        <end position="31"/>
    </location>
</feature>
<dbReference type="NCBIfam" id="NF047446">
    <property type="entry name" value="barrel_OmpL47"/>
    <property type="match status" value="1"/>
</dbReference>
<dbReference type="CDD" id="cd04084">
    <property type="entry name" value="CBM6_xylanase-like"/>
    <property type="match status" value="1"/>
</dbReference>
<dbReference type="Gene3D" id="2.60.120.260">
    <property type="entry name" value="Galactose-binding domain-like"/>
    <property type="match status" value="1"/>
</dbReference>
<dbReference type="InterPro" id="IPR022409">
    <property type="entry name" value="PKD/Chitinase_dom"/>
</dbReference>
<feature type="chain" id="PRO_5038902186" evidence="2">
    <location>
        <begin position="32"/>
        <end position="1527"/>
    </location>
</feature>
<sequence>MRPINRAGFNRRLTWRAGAAALALATGMSMASAVPAAAHPDQPHILVFSKTAGFRHDSIPDGIAAIQQLGQQNNFEVFATEDAGAFTDANLSQYAAVVWLSTTGDVLNGEQQSAFERYVNGGGGYVGVHAASDTEYDWPWYGSLVGAYFKSHPHNQNATVKIEDSTHPSTAGIPASWQRFDEWYNYRTNPRKEVRVLATLDESTYDPGADRMGDHPIAWCHGQERGRSWYTGGGHTKESYGEENFRKHLLGGIKYAAGVAEGDCSPSQAPVDADFDVITLAKGKEKTGEPMALSVLPDRRVVHTSRDGTVWLTTPDATTKQAGKIPVYNHDEDGLQGVAADPDFANNKWLYFFYAPPLNTPVDDPATPDVNEGDAPANGTPADFAPFNGYNQLSRFKLADDGTLDLASEQEILQIPTQRGLCCHVGGEIDFDAQGNLLMSTGDDTNPFSSDGYTPIDERSTRNPGYDAQRTSANTNDLRGKLLRIKVNADGSYSIPDGNMFPQGTEKTRPEIYAMGFRNPFRFAVDKKTGWIYLGDYGPDAGSANPARGPGGTVEFNLIKGPGNYGWPYCVGDNQPFIDYNFETGQSGQAFNCAAPKNESPNNTGLVDLPPVQPAWIAYDGGSVPEFGTGGESPMGGPVYRYDANNPSPTKFPQYFDGKNFAYEWDRGWIKEITVGANGERGPIKPFMDSMTLSRPMNIEFGPDGSLYVLDYGTGYFGGSPESAVYRIDYTKGTRTPVVKLAADKTSGPGPLTVNFDPAGTNDPDGQPITYAWDFQNDGVVDSTSSSAVTHTYTTEGQFIAKLSVTDSTGLVGSANVIITVGNTAPTVVVQTPLNGGFFSFGDKVPFKAVITDPEDGTIDCSKVIVRYLLGHDNHAHELSQTAGCEGVIDTPAEGGHGEDTNIFGVINVEYTDKGKGSVPPLTGEGENIMQPKHKQAEFFSSMNGIQVVNQGDASGGRRVGYIDAGDWISFDPTNLAGITGLGMRVSSGGAGGTIEVRSGAPDGQVLQTFQVSNTGGWDTYVDLPAKPIPDPGGTKPLYLVFQGTGTGGLFDVDVLRFEGRGVAQPPACKPTQPEAGYRSLYDGTAASLTKWKQSGPGRFAQQADCTILSEGGMGLLSVNEEFNAYSLKLDWKVAGDDNSGIFVGYPDPGNDPWVAVNQGYEIQIDATDAPDRTTGAVYSFQSADIAKRDAALKPPGEWNAYEILVRGQTIQVFLNGVLINDFVSTDPNRDLTQGFIGLQNHGNGDDVSFRNVRIKELETTPPVTVANFANPGGWHPGQVPVELVATDEGSGVARTDYKLDNGPWTPYSQPLIVTGDGQHTLLYRSVDKDGNVEPDKAATILIDASKPTLLVSGVADGHVYGDATDVVVKWHAEDATSGIASVTGVLNATPIQSGQVTSLYQLPLGVHNLSVTALDKAGNRTEQKLTFATTTSLRDIDQLITRFRATNRLSLSAYVSLSGQLAKARKAEAAGDDAKAVKQLQKFVVLANDPAKVTDPDVRSTLVRDAQAVIGSLEGGPALVRASSGS</sequence>
<dbReference type="InterPro" id="IPR035986">
    <property type="entry name" value="PKD_dom_sf"/>
</dbReference>
<dbReference type="EMBL" id="FWXV01000005">
    <property type="protein sequence ID" value="SMD18792.1"/>
    <property type="molecule type" value="Genomic_DNA"/>
</dbReference>
<evidence type="ECO:0000313" key="6">
    <source>
        <dbReference type="Proteomes" id="UP000192674"/>
    </source>
</evidence>
<dbReference type="Proteomes" id="UP000192674">
    <property type="component" value="Unassembled WGS sequence"/>
</dbReference>
<dbReference type="GO" id="GO:0016787">
    <property type="term" value="F:hydrolase activity"/>
    <property type="evidence" value="ECO:0007669"/>
    <property type="project" value="InterPro"/>
</dbReference>
<dbReference type="InterPro" id="IPR010496">
    <property type="entry name" value="AL/BT2_dom"/>
</dbReference>
<dbReference type="InterPro" id="IPR006584">
    <property type="entry name" value="Cellulose-bd_IV"/>
</dbReference>
<proteinExistence type="predicted"/>
<evidence type="ECO:0000256" key="1">
    <source>
        <dbReference type="ARBA" id="ARBA00022729"/>
    </source>
</evidence>
<dbReference type="Gene3D" id="3.40.50.880">
    <property type="match status" value="1"/>
</dbReference>
<dbReference type="InterPro" id="IPR011042">
    <property type="entry name" value="6-blade_b-propeller_TolB-like"/>
</dbReference>
<dbReference type="InterPro" id="IPR012938">
    <property type="entry name" value="Glc/Sorbosone_DH"/>
</dbReference>
<dbReference type="InterPro" id="IPR058094">
    <property type="entry name" value="Ig-like_OmpL47-like"/>
</dbReference>
<dbReference type="Pfam" id="PF18911">
    <property type="entry name" value="PKD_4"/>
    <property type="match status" value="1"/>
</dbReference>
<dbReference type="Pfam" id="PF22888">
    <property type="entry name" value="FIMAH"/>
    <property type="match status" value="1"/>
</dbReference>
<feature type="domain" description="PKD" evidence="3">
    <location>
        <begin position="737"/>
        <end position="821"/>
    </location>
</feature>
<dbReference type="SUPFAM" id="SSF49299">
    <property type="entry name" value="PKD domain"/>
    <property type="match status" value="1"/>
</dbReference>
<dbReference type="Gene3D" id="2.120.10.30">
    <property type="entry name" value="TolB, C-terminal domain"/>
    <property type="match status" value="1"/>
</dbReference>
<dbReference type="GO" id="GO:0030246">
    <property type="term" value="F:carbohydrate binding"/>
    <property type="evidence" value="ECO:0007669"/>
    <property type="project" value="InterPro"/>
</dbReference>
<dbReference type="Gene3D" id="2.60.40.10">
    <property type="entry name" value="Immunoglobulins"/>
    <property type="match status" value="2"/>
</dbReference>
<dbReference type="InterPro" id="IPR011041">
    <property type="entry name" value="Quinoprot_gluc/sorb_DH_b-prop"/>
</dbReference>
<dbReference type="InterPro" id="IPR029062">
    <property type="entry name" value="Class_I_gatase-like"/>
</dbReference>
<dbReference type="Pfam" id="PF03422">
    <property type="entry name" value="CBM_6"/>
    <property type="match status" value="1"/>
</dbReference>